<dbReference type="GeneID" id="27707006"/>
<evidence type="ECO:0000313" key="4">
    <source>
        <dbReference type="Proteomes" id="UP000053411"/>
    </source>
</evidence>
<organism evidence="3 4">
    <name type="scientific">Fonsecaea multimorphosa CBS 102226</name>
    <dbReference type="NCBI Taxonomy" id="1442371"/>
    <lineage>
        <taxon>Eukaryota</taxon>
        <taxon>Fungi</taxon>
        <taxon>Dikarya</taxon>
        <taxon>Ascomycota</taxon>
        <taxon>Pezizomycotina</taxon>
        <taxon>Eurotiomycetes</taxon>
        <taxon>Chaetothyriomycetidae</taxon>
        <taxon>Chaetothyriales</taxon>
        <taxon>Herpotrichiellaceae</taxon>
        <taxon>Fonsecaea</taxon>
    </lineage>
</organism>
<evidence type="ECO:0008006" key="5">
    <source>
        <dbReference type="Google" id="ProtNLM"/>
    </source>
</evidence>
<dbReference type="EMBL" id="KN848063">
    <property type="protein sequence ID" value="KIY02795.1"/>
    <property type="molecule type" value="Genomic_DNA"/>
</dbReference>
<gene>
    <name evidence="3" type="ORF">Z520_01260</name>
</gene>
<dbReference type="Pfam" id="PF07287">
    <property type="entry name" value="AtuA"/>
    <property type="match status" value="1"/>
</dbReference>
<protein>
    <recommendedName>
        <fullName evidence="5">DUF1446 domain-containing protein</fullName>
    </recommendedName>
</protein>
<accession>A0A0D2KH44</accession>
<dbReference type="OrthoDB" id="10265871at2759"/>
<reference evidence="3 4" key="1">
    <citation type="submission" date="2015-01" db="EMBL/GenBank/DDBJ databases">
        <title>The Genome Sequence of Fonsecaea multimorphosa CBS 102226.</title>
        <authorList>
            <consortium name="The Broad Institute Genomics Platform"/>
            <person name="Cuomo C."/>
            <person name="de Hoog S."/>
            <person name="Gorbushina A."/>
            <person name="Stielow B."/>
            <person name="Teixiera M."/>
            <person name="Abouelleil A."/>
            <person name="Chapman S.B."/>
            <person name="Priest M."/>
            <person name="Young S.K."/>
            <person name="Wortman J."/>
            <person name="Nusbaum C."/>
            <person name="Birren B."/>
        </authorList>
    </citation>
    <scope>NUCLEOTIDE SEQUENCE [LARGE SCALE GENOMIC DNA]</scope>
    <source>
        <strain evidence="3 4">CBS 102226</strain>
    </source>
</reference>
<dbReference type="PANTHER" id="PTHR47585">
    <property type="match status" value="1"/>
</dbReference>
<keyword evidence="4" id="KW-1185">Reference proteome</keyword>
<evidence type="ECO:0000259" key="1">
    <source>
        <dbReference type="Pfam" id="PF07287"/>
    </source>
</evidence>
<evidence type="ECO:0000259" key="2">
    <source>
        <dbReference type="Pfam" id="PF23544"/>
    </source>
</evidence>
<dbReference type="Proteomes" id="UP000053411">
    <property type="component" value="Unassembled WGS sequence"/>
</dbReference>
<proteinExistence type="predicted"/>
<name>A0A0D2KH44_9EURO</name>
<sequence length="604" mass="66816">MGSIGHKRAICIANCSGANPDPGYKMLEQATTGDVDAITGDYLAEFNLASNALAHKSSQHPGWERTCEDGLLQTIQVANEKRLKIVVNGGAINPKGLAELVQSKVDENNYSLKVSYVQGDNVLSRLGEIFSTSTYSHLDSNRARVKLNKATHSFLDTQKEIISAHAYLGARGITAALRAGADIVITGRVADASPAVGLAAWWHNWSEHEFDKLAGAFVAGHLIECACYSTGGNFCGFTKFETEDLVNLGYPIVEIEHDGTFVLTKHEQLKGFVTVDTARAQLLYEIQGNIYLNSDVKADLQDIIMVQEGPNRVRVSGVKGHPPPPTTKLALFYIGGYQAEWIFGATGTHEEVKAKWRLLEAQIKWILKRRAIREDQFDELQFQHLGVPEANPRSQESGTAVCRVFAQSEDEAVVRQVFEAWTETSMQHYSGMHTPLDIRTAVPKPYLAYFPALIPQSSLHETATILKPETIIEAGNVTVVEELLPSLDYDTKDPVPLEQFGPTVNVPMGQVVYARSGDKGANANVGFWVQQQDEYDWLRSALSKKEMIRILGDDWKDEYHLERVEMPGIFAVHFVIYGILGRGVCSSSRLDNFSKGVADYLRSK</sequence>
<dbReference type="VEuPathDB" id="FungiDB:Z520_01260"/>
<feature type="domain" description="AtuA-like ferredoxin-fold" evidence="2">
    <location>
        <begin position="507"/>
        <end position="602"/>
    </location>
</feature>
<dbReference type="PANTHER" id="PTHR47585:SF1">
    <property type="entry name" value="DUF1446 DOMAIN-CONTAINING PROTEIN"/>
    <property type="match status" value="1"/>
</dbReference>
<dbReference type="Pfam" id="PF23544">
    <property type="entry name" value="AtuA_ferredoxin"/>
    <property type="match status" value="1"/>
</dbReference>
<dbReference type="InterPro" id="IPR010839">
    <property type="entry name" value="AtuA_N"/>
</dbReference>
<evidence type="ECO:0000313" key="3">
    <source>
        <dbReference type="EMBL" id="KIY02795.1"/>
    </source>
</evidence>
<dbReference type="RefSeq" id="XP_016636917.1">
    <property type="nucleotide sequence ID" value="XM_016771778.1"/>
</dbReference>
<dbReference type="AlphaFoldDB" id="A0A0D2KH44"/>
<feature type="domain" description="Acyclic terpene utilisation N-terminal" evidence="1">
    <location>
        <begin position="10"/>
        <end position="464"/>
    </location>
</feature>
<dbReference type="InterPro" id="IPR056362">
    <property type="entry name" value="AtuA-like_ferredoxin_dom"/>
</dbReference>